<protein>
    <submittedName>
        <fullName evidence="1">Uncharacterized protein</fullName>
    </submittedName>
</protein>
<proteinExistence type="predicted"/>
<dbReference type="Proteomes" id="UP001207468">
    <property type="component" value="Unassembled WGS sequence"/>
</dbReference>
<evidence type="ECO:0000313" key="2">
    <source>
        <dbReference type="Proteomes" id="UP001207468"/>
    </source>
</evidence>
<name>A0ACC0U5E7_9AGAM</name>
<sequence length="485" mass="51400">MYLSTKPSVTPFLAFVLAVGQQALAVNDWSVPCIQGRCSWDLPADAGASGTVQIWGPPFAISDITIAAGWQITSCDASSTTQVIHIVCKDANPNCDHLFQGGVINTIVRLPDNCGPMPFARVAEHRILSPNSSSLNGRTDEVAVHALALDTDFTAATSSQNGNVQFALQGINVNAPLNMRLPARRGHSSVRSPHSSRDELHRRDFLTDALNATTFNRTAENSKQVDYSGNANLFNTTINCPVTSHLSSIASVSVDVSTDVHATISIGAVAAGTLIPPNISEFALHIALDSNIDVHFNITADILGQISSGDIPLFQMGIPGLTFPGILEIGPEFKVISNIDATFEIANIDAFVDLSFDLSGVRFVFPPQASSRMGTFTPGPSRANISASPSLGSTFSAAAHLIPQFDIELTALGGSVASTIVFLELDASVDFAVTTGAQLCENVSTELNVEVGAESSFLHLFDASVGLSLFDKSFPIWQVRIAMSL</sequence>
<gene>
    <name evidence="1" type="ORF">F5148DRAFT_982388</name>
</gene>
<keyword evidence="2" id="KW-1185">Reference proteome</keyword>
<dbReference type="EMBL" id="JAGFNK010000157">
    <property type="protein sequence ID" value="KAI9463511.1"/>
    <property type="molecule type" value="Genomic_DNA"/>
</dbReference>
<comment type="caution">
    <text evidence="1">The sequence shown here is derived from an EMBL/GenBank/DDBJ whole genome shotgun (WGS) entry which is preliminary data.</text>
</comment>
<accession>A0ACC0U5E7</accession>
<evidence type="ECO:0000313" key="1">
    <source>
        <dbReference type="EMBL" id="KAI9463511.1"/>
    </source>
</evidence>
<organism evidence="1 2">
    <name type="scientific">Russula earlei</name>
    <dbReference type="NCBI Taxonomy" id="71964"/>
    <lineage>
        <taxon>Eukaryota</taxon>
        <taxon>Fungi</taxon>
        <taxon>Dikarya</taxon>
        <taxon>Basidiomycota</taxon>
        <taxon>Agaricomycotina</taxon>
        <taxon>Agaricomycetes</taxon>
        <taxon>Russulales</taxon>
        <taxon>Russulaceae</taxon>
        <taxon>Russula</taxon>
    </lineage>
</organism>
<reference evidence="1" key="1">
    <citation type="submission" date="2021-03" db="EMBL/GenBank/DDBJ databases">
        <title>Evolutionary priming and transition to the ectomycorrhizal habit in an iconic lineage of mushroom-forming fungi: is preadaptation a requirement?</title>
        <authorList>
            <consortium name="DOE Joint Genome Institute"/>
            <person name="Looney B.P."/>
            <person name="Miyauchi S."/>
            <person name="Morin E."/>
            <person name="Drula E."/>
            <person name="Courty P.E."/>
            <person name="Chicoki N."/>
            <person name="Fauchery L."/>
            <person name="Kohler A."/>
            <person name="Kuo A."/>
            <person name="LaButti K."/>
            <person name="Pangilinan J."/>
            <person name="Lipzen A."/>
            <person name="Riley R."/>
            <person name="Andreopoulos W."/>
            <person name="He G."/>
            <person name="Johnson J."/>
            <person name="Barry K.W."/>
            <person name="Grigoriev I.V."/>
            <person name="Nagy L."/>
            <person name="Hibbett D."/>
            <person name="Henrissat B."/>
            <person name="Matheny P.B."/>
            <person name="Labbe J."/>
            <person name="Martin A.F."/>
        </authorList>
    </citation>
    <scope>NUCLEOTIDE SEQUENCE</scope>
    <source>
        <strain evidence="1">BPL698</strain>
    </source>
</reference>